<dbReference type="Proteomes" id="UP001205105">
    <property type="component" value="Unassembled WGS sequence"/>
</dbReference>
<evidence type="ECO:0000256" key="3">
    <source>
        <dbReference type="ARBA" id="ARBA00022737"/>
    </source>
</evidence>
<dbReference type="Pfam" id="PF00560">
    <property type="entry name" value="LRR_1"/>
    <property type="match status" value="1"/>
</dbReference>
<dbReference type="SUPFAM" id="SSF52058">
    <property type="entry name" value="L domain-like"/>
    <property type="match status" value="1"/>
</dbReference>
<dbReference type="EMBL" id="JADXDR010000040">
    <property type="protein sequence ID" value="KAI7843330.1"/>
    <property type="molecule type" value="Genomic_DNA"/>
</dbReference>
<dbReference type="GO" id="GO:0005930">
    <property type="term" value="C:axoneme"/>
    <property type="evidence" value="ECO:0007669"/>
    <property type="project" value="UniProtKB-SubCell"/>
</dbReference>
<keyword evidence="5" id="KW-0472">Membrane</keyword>
<evidence type="ECO:0000256" key="2">
    <source>
        <dbReference type="ARBA" id="ARBA00022614"/>
    </source>
</evidence>
<dbReference type="InterPro" id="IPR050216">
    <property type="entry name" value="LRR_domain-containing"/>
</dbReference>
<evidence type="ECO:0000313" key="6">
    <source>
        <dbReference type="EMBL" id="KAI7843330.1"/>
    </source>
</evidence>
<proteinExistence type="inferred from homology"/>
<keyword evidence="7" id="KW-1185">Reference proteome</keyword>
<dbReference type="AlphaFoldDB" id="A0AAD5DWG4"/>
<comment type="subcellular location">
    <subcellularLocation>
        <location evidence="1">Cytoplasm</location>
        <location evidence="1">Cytoskeleton</location>
        <location evidence="1">Cilium axoneme</location>
    </subcellularLocation>
</comment>
<keyword evidence="2" id="KW-0433">Leucine-rich repeat</keyword>
<evidence type="ECO:0000313" key="7">
    <source>
        <dbReference type="Proteomes" id="UP001205105"/>
    </source>
</evidence>
<organism evidence="6 7">
    <name type="scientific">Chlorella ohadii</name>
    <dbReference type="NCBI Taxonomy" id="2649997"/>
    <lineage>
        <taxon>Eukaryota</taxon>
        <taxon>Viridiplantae</taxon>
        <taxon>Chlorophyta</taxon>
        <taxon>core chlorophytes</taxon>
        <taxon>Trebouxiophyceae</taxon>
        <taxon>Chlorellales</taxon>
        <taxon>Chlorellaceae</taxon>
        <taxon>Chlorella clade</taxon>
        <taxon>Chlorella</taxon>
    </lineage>
</organism>
<dbReference type="Gene3D" id="3.80.10.10">
    <property type="entry name" value="Ribonuclease Inhibitor"/>
    <property type="match status" value="1"/>
</dbReference>
<dbReference type="InterPro" id="IPR032675">
    <property type="entry name" value="LRR_dom_sf"/>
</dbReference>
<comment type="caution">
    <text evidence="6">The sequence shown here is derived from an EMBL/GenBank/DDBJ whole genome shotgun (WGS) entry which is preliminary data.</text>
</comment>
<keyword evidence="3" id="KW-0677">Repeat</keyword>
<protein>
    <submittedName>
        <fullName evidence="6">Uncharacterized protein</fullName>
    </submittedName>
</protein>
<accession>A0AAD5DWG4</accession>
<reference evidence="6" key="1">
    <citation type="submission" date="2020-11" db="EMBL/GenBank/DDBJ databases">
        <title>Chlorella ohadii genome sequencing and assembly.</title>
        <authorList>
            <person name="Murik O."/>
            <person name="Treves H."/>
            <person name="Kedem I."/>
            <person name="Shotland Y."/>
            <person name="Kaplan A."/>
        </authorList>
    </citation>
    <scope>NUCLEOTIDE SEQUENCE</scope>
    <source>
        <strain evidence="6">1</strain>
    </source>
</reference>
<keyword evidence="5" id="KW-1133">Transmembrane helix</keyword>
<evidence type="ECO:0000256" key="5">
    <source>
        <dbReference type="SAM" id="Phobius"/>
    </source>
</evidence>
<comment type="similarity">
    <text evidence="4">Belongs to the SHOC2 family.</text>
</comment>
<dbReference type="PANTHER" id="PTHR48051:SF54">
    <property type="entry name" value="LEUCINE-RICH REPEAT-CONTAINING PROTEIN"/>
    <property type="match status" value="1"/>
</dbReference>
<evidence type="ECO:0000256" key="1">
    <source>
        <dbReference type="ARBA" id="ARBA00004430"/>
    </source>
</evidence>
<sequence length="387" mass="43079">MASQGAECRALDLPFEAWYHITEALEAHEKASLAATCRTLRAASADWFRNDAIPLRRATIQAPEIAWLCRMHAAVELSLNPTDWPIIDTLGAAGVRLAGLSLAGTRCSQPLPAELAALTQVSRLSLANSRFAGGLDRLPQQLQQLDLSACCLLHVPDEMAVLTQLTSLSLAANFVEWSGGWQHLPAQLRQLDLSKCSLQQPPPEVMRLPHLADLRLDNNPIESWQHLGWAEHLRCLHMQNGRLRQVPEQMARLTQLASLSLASNPIKGGWQHLPAQLRRLDLEWCGLWRVPAELAALMQLSKLSLDHNPLIGDWQHLPVQLQHLALRGRAPQLTAVLGAVPTLVLSPMIWGPVTEFVCSIENDTWMACLLLVPSALFWIWVITFFFF</sequence>
<gene>
    <name evidence="6" type="ORF">COHA_003028</name>
</gene>
<dbReference type="PANTHER" id="PTHR48051">
    <property type="match status" value="1"/>
</dbReference>
<evidence type="ECO:0000256" key="4">
    <source>
        <dbReference type="ARBA" id="ARBA00023786"/>
    </source>
</evidence>
<dbReference type="InterPro" id="IPR036047">
    <property type="entry name" value="F-box-like_dom_sf"/>
</dbReference>
<keyword evidence="5" id="KW-0812">Transmembrane</keyword>
<name>A0AAD5DWG4_9CHLO</name>
<feature type="transmembrane region" description="Helical" evidence="5">
    <location>
        <begin position="364"/>
        <end position="386"/>
    </location>
</feature>
<dbReference type="InterPro" id="IPR001611">
    <property type="entry name" value="Leu-rich_rpt"/>
</dbReference>
<dbReference type="SUPFAM" id="SSF81383">
    <property type="entry name" value="F-box domain"/>
    <property type="match status" value="1"/>
</dbReference>
<feature type="transmembrane region" description="Helical" evidence="5">
    <location>
        <begin position="333"/>
        <end position="352"/>
    </location>
</feature>